<organism evidence="1 2">
    <name type="scientific">Pluralibacter gergoviae</name>
    <name type="common">Enterobacter gergoviae</name>
    <dbReference type="NCBI Taxonomy" id="61647"/>
    <lineage>
        <taxon>Bacteria</taxon>
        <taxon>Pseudomonadati</taxon>
        <taxon>Pseudomonadota</taxon>
        <taxon>Gammaproteobacteria</taxon>
        <taxon>Enterobacterales</taxon>
        <taxon>Enterobacteriaceae</taxon>
        <taxon>Pluralibacter</taxon>
    </lineage>
</organism>
<dbReference type="InterPro" id="IPR038314">
    <property type="entry name" value="T6SS_sf"/>
</dbReference>
<dbReference type="Gene3D" id="1.20.120.1620">
    <property type="match status" value="1"/>
</dbReference>
<dbReference type="RefSeq" id="WP_048280665.1">
    <property type="nucleotide sequence ID" value="NZ_JAEOAR010000021.1"/>
</dbReference>
<dbReference type="Proteomes" id="UP000036196">
    <property type="component" value="Unassembled WGS sequence"/>
</dbReference>
<dbReference type="eggNOG" id="ENOG5032I45">
    <property type="taxonomic scope" value="Bacteria"/>
</dbReference>
<gene>
    <name evidence="1" type="ORF">ABW06_22570</name>
</gene>
<accession>A0A0J5NSA9</accession>
<proteinExistence type="predicted"/>
<dbReference type="Pfam" id="PF16695">
    <property type="entry name" value="Tai4"/>
    <property type="match status" value="1"/>
</dbReference>
<sequence length="141" mass="15755">MSKLILGLTIFIVSLSVNAAVDPVAFVKKMPYRQVVKDAVLARCIAKVSDDNTLFSSDAAQIGVALLEWIPFNLDNGNEKINAIINKYKDTVNASHSERKPITKGVTLNCLRLYHSDELDRLVPQLIDGNPDRTWYQDNPQ</sequence>
<dbReference type="EMBL" id="LDZF01000032">
    <property type="protein sequence ID" value="KMK11232.1"/>
    <property type="molecule type" value="Genomic_DNA"/>
</dbReference>
<dbReference type="InterPro" id="IPR032032">
    <property type="entry name" value="Tai4"/>
</dbReference>
<comment type="caution">
    <text evidence="1">The sequence shown here is derived from an EMBL/GenBank/DDBJ whole genome shotgun (WGS) entry which is preliminary data.</text>
</comment>
<dbReference type="OrthoDB" id="6555826at2"/>
<reference evidence="1 2" key="1">
    <citation type="submission" date="2015-05" db="EMBL/GenBank/DDBJ databases">
        <title>Genome sequences of Pluralibacter gergoviae.</title>
        <authorList>
            <person name="Greninger A.L."/>
            <person name="Miller S."/>
        </authorList>
    </citation>
    <scope>NUCLEOTIDE SEQUENCE [LARGE SCALE GENOMIC DNA]</scope>
    <source>
        <strain evidence="1 2">JS81F13</strain>
    </source>
</reference>
<evidence type="ECO:0000313" key="2">
    <source>
        <dbReference type="Proteomes" id="UP000036196"/>
    </source>
</evidence>
<dbReference type="AlphaFoldDB" id="A0A0J5NSA9"/>
<keyword evidence="2" id="KW-1185">Reference proteome</keyword>
<dbReference type="STRING" id="61647.LG71_05675"/>
<name>A0A0J5NSA9_PLUGE</name>
<evidence type="ECO:0000313" key="1">
    <source>
        <dbReference type="EMBL" id="KMK11232.1"/>
    </source>
</evidence>
<protein>
    <submittedName>
        <fullName evidence="1">Uncharacterized protein</fullName>
    </submittedName>
</protein>
<dbReference type="PATRIC" id="fig|61647.15.peg.3416"/>